<name>A0AAE1D1W0_9GAST</name>
<proteinExistence type="predicted"/>
<evidence type="ECO:0000313" key="2">
    <source>
        <dbReference type="Proteomes" id="UP001283361"/>
    </source>
</evidence>
<accession>A0AAE1D1W0</accession>
<dbReference type="AlphaFoldDB" id="A0AAE1D1W0"/>
<dbReference type="Proteomes" id="UP001283361">
    <property type="component" value="Unassembled WGS sequence"/>
</dbReference>
<evidence type="ECO:0000313" key="1">
    <source>
        <dbReference type="EMBL" id="KAK3752109.1"/>
    </source>
</evidence>
<sequence>MCGVSFKPKSIRLAPTELQRSNQHPGIRLLQRVEKRLMRVSVGAQLLGSLEQRSHFHGPVVSDLESSIVRVGGINIVQWVVALK</sequence>
<reference evidence="1" key="1">
    <citation type="journal article" date="2023" name="G3 (Bethesda)">
        <title>A reference genome for the long-term kleptoplast-retaining sea slug Elysia crispata morphotype clarki.</title>
        <authorList>
            <person name="Eastman K.E."/>
            <person name="Pendleton A.L."/>
            <person name="Shaikh M.A."/>
            <person name="Suttiyut T."/>
            <person name="Ogas R."/>
            <person name="Tomko P."/>
            <person name="Gavelis G."/>
            <person name="Widhalm J.R."/>
            <person name="Wisecaver J.H."/>
        </authorList>
    </citation>
    <scope>NUCLEOTIDE SEQUENCE</scope>
    <source>
        <strain evidence="1">ECLA1</strain>
    </source>
</reference>
<comment type="caution">
    <text evidence="1">The sequence shown here is derived from an EMBL/GenBank/DDBJ whole genome shotgun (WGS) entry which is preliminary data.</text>
</comment>
<organism evidence="1 2">
    <name type="scientific">Elysia crispata</name>
    <name type="common">lettuce slug</name>
    <dbReference type="NCBI Taxonomy" id="231223"/>
    <lineage>
        <taxon>Eukaryota</taxon>
        <taxon>Metazoa</taxon>
        <taxon>Spiralia</taxon>
        <taxon>Lophotrochozoa</taxon>
        <taxon>Mollusca</taxon>
        <taxon>Gastropoda</taxon>
        <taxon>Heterobranchia</taxon>
        <taxon>Euthyneura</taxon>
        <taxon>Panpulmonata</taxon>
        <taxon>Sacoglossa</taxon>
        <taxon>Placobranchoidea</taxon>
        <taxon>Plakobranchidae</taxon>
        <taxon>Elysia</taxon>
    </lineage>
</organism>
<dbReference type="EMBL" id="JAWDGP010005786">
    <property type="protein sequence ID" value="KAK3752109.1"/>
    <property type="molecule type" value="Genomic_DNA"/>
</dbReference>
<gene>
    <name evidence="1" type="ORF">RRG08_014386</name>
</gene>
<protein>
    <submittedName>
        <fullName evidence="1">Uncharacterized protein</fullName>
    </submittedName>
</protein>
<keyword evidence="2" id="KW-1185">Reference proteome</keyword>